<reference evidence="2" key="2">
    <citation type="submission" date="2022-02" db="EMBL/GenBank/DDBJ databases">
        <authorList>
            <person name="Elcheninov A.G."/>
            <person name="Sorokin D.Y."/>
            <person name="Kublanov I.V."/>
        </authorList>
    </citation>
    <scope>NUCLEOTIDE SEQUENCE</scope>
    <source>
        <strain evidence="2">AArc-St2</strain>
    </source>
</reference>
<dbReference type="EMBL" id="JAKRVX010000001">
    <property type="protein sequence ID" value="MCL9815834.1"/>
    <property type="molecule type" value="Genomic_DNA"/>
</dbReference>
<protein>
    <submittedName>
        <fullName evidence="2">Alpha/beta hydrolase</fullName>
    </submittedName>
</protein>
<dbReference type="Gene3D" id="3.40.50.1820">
    <property type="entry name" value="alpha/beta hydrolase"/>
    <property type="match status" value="1"/>
</dbReference>
<dbReference type="SUPFAM" id="SSF53474">
    <property type="entry name" value="alpha/beta-Hydrolases"/>
    <property type="match status" value="1"/>
</dbReference>
<evidence type="ECO:0000313" key="2">
    <source>
        <dbReference type="EMBL" id="MCL9815834.1"/>
    </source>
</evidence>
<dbReference type="InterPro" id="IPR029058">
    <property type="entry name" value="AB_hydrolase_fold"/>
</dbReference>
<evidence type="ECO:0000259" key="1">
    <source>
        <dbReference type="Pfam" id="PF00561"/>
    </source>
</evidence>
<proteinExistence type="predicted"/>
<dbReference type="RefSeq" id="WP_250582730.1">
    <property type="nucleotide sequence ID" value="NZ_JAKRVX010000001.1"/>
</dbReference>
<gene>
    <name evidence="2" type="ORF">AArcSt2_02655</name>
</gene>
<evidence type="ECO:0000313" key="3">
    <source>
        <dbReference type="Proteomes" id="UP001203207"/>
    </source>
</evidence>
<dbReference type="AlphaFoldDB" id="A0AAE3K9A2"/>
<dbReference type="PANTHER" id="PTHR43689">
    <property type="entry name" value="HYDROLASE"/>
    <property type="match status" value="1"/>
</dbReference>
<accession>A0AAE3K9A2</accession>
<organism evidence="2 3">
    <name type="scientific">Natronocalculus amylovorans</name>
    <dbReference type="NCBI Taxonomy" id="2917812"/>
    <lineage>
        <taxon>Archaea</taxon>
        <taxon>Methanobacteriati</taxon>
        <taxon>Methanobacteriota</taxon>
        <taxon>Stenosarchaea group</taxon>
        <taxon>Halobacteria</taxon>
        <taxon>Halobacteriales</taxon>
        <taxon>Haloferacaceae</taxon>
        <taxon>Natronocalculus</taxon>
    </lineage>
</organism>
<reference evidence="2" key="1">
    <citation type="journal article" date="2022" name="Syst. Appl. Microbiol.">
        <title>Natronocalculus amylovorans gen. nov., sp. nov., and Natranaeroarchaeum aerophilus sp. nov., dominant culturable amylolytic natronoarchaea from hypersaline soda lakes in southwestern Siberia.</title>
        <authorList>
            <person name="Sorokin D.Y."/>
            <person name="Elcheninov A.G."/>
            <person name="Khizhniak T.V."/>
            <person name="Koenen M."/>
            <person name="Bale N.J."/>
            <person name="Damste J.S.S."/>
            <person name="Kublanov I.V."/>
        </authorList>
    </citation>
    <scope>NUCLEOTIDE SEQUENCE</scope>
    <source>
        <strain evidence="2">AArc-St2</strain>
    </source>
</reference>
<dbReference type="Proteomes" id="UP001203207">
    <property type="component" value="Unassembled WGS sequence"/>
</dbReference>
<dbReference type="PRINTS" id="PR00111">
    <property type="entry name" value="ABHYDROLASE"/>
</dbReference>
<sequence>MPTVNVSDAEIYYEASGDAAETVVFLGEIGFGAWAWGWQYRALTGPYQTIVFDTRGCGQSQTHTTEFDFETLVSDLVSVLRATDTRSAHLIGCGLGGAVALIAAKTTNRAKTLTLIGTAATGSELPLSRLAADPQDHAALRDSTTTAVSAAFADEQPTVIEQIIEWRSSEDASLKQWSALAETCSAYDATPLYECTVPSLVLHGEVDQIVPLEAANALADGLPRSELIPIDSAGHLPQIEHSRVVNDHILGFLDEQIEDGYY</sequence>
<dbReference type="InterPro" id="IPR000073">
    <property type="entry name" value="AB_hydrolase_1"/>
</dbReference>
<dbReference type="Pfam" id="PF00561">
    <property type="entry name" value="Abhydrolase_1"/>
    <property type="match status" value="1"/>
</dbReference>
<dbReference type="GO" id="GO:0016787">
    <property type="term" value="F:hydrolase activity"/>
    <property type="evidence" value="ECO:0007669"/>
    <property type="project" value="UniProtKB-KW"/>
</dbReference>
<keyword evidence="3" id="KW-1185">Reference proteome</keyword>
<feature type="domain" description="AB hydrolase-1" evidence="1">
    <location>
        <begin position="35"/>
        <end position="241"/>
    </location>
</feature>
<comment type="caution">
    <text evidence="2">The sequence shown here is derived from an EMBL/GenBank/DDBJ whole genome shotgun (WGS) entry which is preliminary data.</text>
</comment>
<dbReference type="PANTHER" id="PTHR43689:SF8">
    <property type="entry name" value="ALPHA_BETA-HYDROLASES SUPERFAMILY PROTEIN"/>
    <property type="match status" value="1"/>
</dbReference>
<keyword evidence="2" id="KW-0378">Hydrolase</keyword>
<name>A0AAE3K9A2_9EURY</name>